<dbReference type="GO" id="GO:0016989">
    <property type="term" value="F:sigma factor antagonist activity"/>
    <property type="evidence" value="ECO:0007669"/>
    <property type="project" value="TreeGrafter"/>
</dbReference>
<dbReference type="InterPro" id="IPR012373">
    <property type="entry name" value="Ferrdict_sens_TM"/>
</dbReference>
<dbReference type="Gene3D" id="2.60.120.1440">
    <property type="match status" value="1"/>
</dbReference>
<dbReference type="RefSeq" id="WP_134177541.1">
    <property type="nucleotide sequence ID" value="NZ_SOCQ01000017.1"/>
</dbReference>
<dbReference type="Pfam" id="PF04773">
    <property type="entry name" value="FecR"/>
    <property type="match status" value="1"/>
</dbReference>
<dbReference type="PIRSF" id="PIRSF018266">
    <property type="entry name" value="FecR"/>
    <property type="match status" value="1"/>
</dbReference>
<protein>
    <submittedName>
        <fullName evidence="3">FecR family protein</fullName>
    </submittedName>
</protein>
<dbReference type="InterPro" id="IPR006860">
    <property type="entry name" value="FecR"/>
</dbReference>
<evidence type="ECO:0000259" key="1">
    <source>
        <dbReference type="Pfam" id="PF04773"/>
    </source>
</evidence>
<dbReference type="PANTHER" id="PTHR30273:SF2">
    <property type="entry name" value="PROTEIN FECR"/>
    <property type="match status" value="1"/>
</dbReference>
<dbReference type="InterPro" id="IPR032623">
    <property type="entry name" value="FecR_N"/>
</dbReference>
<dbReference type="PANTHER" id="PTHR30273">
    <property type="entry name" value="PERIPLASMIC SIGNAL SENSOR AND SIGMA FACTOR ACTIVATOR FECR-RELATED"/>
    <property type="match status" value="1"/>
</dbReference>
<organism evidence="3 4">
    <name type="scientific">Pseudomonas helmanticensis</name>
    <dbReference type="NCBI Taxonomy" id="1471381"/>
    <lineage>
        <taxon>Bacteria</taxon>
        <taxon>Pseudomonadati</taxon>
        <taxon>Pseudomonadota</taxon>
        <taxon>Gammaproteobacteria</taxon>
        <taxon>Pseudomonadales</taxon>
        <taxon>Pseudomonadaceae</taxon>
        <taxon>Pseudomonas</taxon>
    </lineage>
</organism>
<dbReference type="Pfam" id="PF16220">
    <property type="entry name" value="DUF4880"/>
    <property type="match status" value="1"/>
</dbReference>
<dbReference type="AlphaFoldDB" id="A0A4R7UWQ6"/>
<comment type="caution">
    <text evidence="3">The sequence shown here is derived from an EMBL/GenBank/DDBJ whole genome shotgun (WGS) entry which is preliminary data.</text>
</comment>
<feature type="domain" description="FecR protein" evidence="1">
    <location>
        <begin position="111"/>
        <end position="202"/>
    </location>
</feature>
<dbReference type="EMBL" id="SOCQ01000017">
    <property type="protein sequence ID" value="TDV41228.1"/>
    <property type="molecule type" value="Genomic_DNA"/>
</dbReference>
<accession>A0A4R7UWQ6</accession>
<name>A0A4R7UWQ6_9PSED</name>
<feature type="domain" description="FecR N-terminal" evidence="2">
    <location>
        <begin position="9"/>
        <end position="48"/>
    </location>
</feature>
<gene>
    <name evidence="3" type="ORF">EDF87_117102</name>
</gene>
<dbReference type="Proteomes" id="UP000295804">
    <property type="component" value="Unassembled WGS sequence"/>
</dbReference>
<reference evidence="3 4" key="1">
    <citation type="submission" date="2019-03" db="EMBL/GenBank/DDBJ databases">
        <title>Genomic analyses of the natural microbiome of Caenorhabditis elegans.</title>
        <authorList>
            <person name="Samuel B."/>
        </authorList>
    </citation>
    <scope>NUCLEOTIDE SEQUENCE [LARGE SCALE GENOMIC DNA]</scope>
    <source>
        <strain evidence="3 4">BIGb0525</strain>
    </source>
</reference>
<evidence type="ECO:0000259" key="2">
    <source>
        <dbReference type="Pfam" id="PF16220"/>
    </source>
</evidence>
<proteinExistence type="predicted"/>
<evidence type="ECO:0000313" key="3">
    <source>
        <dbReference type="EMBL" id="TDV41228.1"/>
    </source>
</evidence>
<sequence length="321" mass="35483">MRPDEAVIDEAAQWLALLQSGEAGMAERAAFEAWRGADPRHQQVIEQMGGGLNLLRNPTLRSVPRSSLLHSLNAPSSRRRFISGSLSVLGIALLAGLLGRRYGWLPEAGELSTGTGERRDFTLADGSALTLNARSRVVPLFDEQQRLLALRSGELLVDVAKDPARPFVVETEHGRMRALGTKFLVQYSEEATRLVLLHSQVEVVTAGGARQVVQAGESLLFNGAGLLSLERSSGQESAWVQGRLEVRDRPLREVIDSLRRYRRGILHLSPEVADLRLSGLYPLDDSDRTLQLLERSLPIRVTWHNPYWVSIDSRSTANSSL</sequence>
<evidence type="ECO:0000313" key="4">
    <source>
        <dbReference type="Proteomes" id="UP000295804"/>
    </source>
</evidence>